<dbReference type="SUPFAM" id="SSF117839">
    <property type="entry name" value="WWE domain"/>
    <property type="match status" value="1"/>
</dbReference>
<dbReference type="InterPro" id="IPR004170">
    <property type="entry name" value="WWE_dom"/>
</dbReference>
<dbReference type="PROSITE" id="PS50918">
    <property type="entry name" value="WWE"/>
    <property type="match status" value="1"/>
</dbReference>
<dbReference type="AlphaFoldDB" id="A0A814PMQ6"/>
<evidence type="ECO:0000313" key="3">
    <source>
        <dbReference type="Proteomes" id="UP000663854"/>
    </source>
</evidence>
<sequence>MKKKQKETTTIFYILTAEQRKIKKTNMSDQKPQWFWNASQNPFKDPSPTWTPYSSEDNKIIEEYFQSKSIKAELKDHFVYFNEHMQVHKQDFHKQRPIKREPNK</sequence>
<accession>A0A814PMQ6</accession>
<evidence type="ECO:0000259" key="1">
    <source>
        <dbReference type="PROSITE" id="PS50918"/>
    </source>
</evidence>
<name>A0A814PMQ6_9BILA</name>
<dbReference type="InterPro" id="IPR037197">
    <property type="entry name" value="WWE_dom_sf"/>
</dbReference>
<comment type="caution">
    <text evidence="2">The sequence shown here is derived from an EMBL/GenBank/DDBJ whole genome shotgun (WGS) entry which is preliminary data.</text>
</comment>
<dbReference type="Proteomes" id="UP000663854">
    <property type="component" value="Unassembled WGS sequence"/>
</dbReference>
<evidence type="ECO:0000313" key="2">
    <source>
        <dbReference type="EMBL" id="CAF1108116.1"/>
    </source>
</evidence>
<dbReference type="Gene3D" id="3.30.720.50">
    <property type="match status" value="1"/>
</dbReference>
<feature type="domain" description="WWE" evidence="1">
    <location>
        <begin position="20"/>
        <end position="100"/>
    </location>
</feature>
<dbReference type="Pfam" id="PF02825">
    <property type="entry name" value="WWE"/>
    <property type="match status" value="1"/>
</dbReference>
<gene>
    <name evidence="2" type="ORF">PYM288_LOCUS20041</name>
</gene>
<proteinExistence type="predicted"/>
<reference evidence="2" key="1">
    <citation type="submission" date="2021-02" db="EMBL/GenBank/DDBJ databases">
        <authorList>
            <person name="Nowell W R."/>
        </authorList>
    </citation>
    <scope>NUCLEOTIDE SEQUENCE</scope>
</reference>
<dbReference type="EMBL" id="CAJNOH010000705">
    <property type="protein sequence ID" value="CAF1108116.1"/>
    <property type="molecule type" value="Genomic_DNA"/>
</dbReference>
<organism evidence="2 3">
    <name type="scientific">Rotaria sordida</name>
    <dbReference type="NCBI Taxonomy" id="392033"/>
    <lineage>
        <taxon>Eukaryota</taxon>
        <taxon>Metazoa</taxon>
        <taxon>Spiralia</taxon>
        <taxon>Gnathifera</taxon>
        <taxon>Rotifera</taxon>
        <taxon>Eurotatoria</taxon>
        <taxon>Bdelloidea</taxon>
        <taxon>Philodinida</taxon>
        <taxon>Philodinidae</taxon>
        <taxon>Rotaria</taxon>
    </lineage>
</organism>
<protein>
    <recommendedName>
        <fullName evidence="1">WWE domain-containing protein</fullName>
    </recommendedName>
</protein>